<protein>
    <submittedName>
        <fullName evidence="1">Uncharacterized protein</fullName>
    </submittedName>
</protein>
<reference evidence="1" key="1">
    <citation type="submission" date="2023-08" db="EMBL/GenBank/DDBJ databases">
        <authorList>
            <person name="Alioto T."/>
            <person name="Alioto T."/>
            <person name="Gomez Garrido J."/>
        </authorList>
    </citation>
    <scope>NUCLEOTIDE SEQUENCE</scope>
</reference>
<evidence type="ECO:0000313" key="2">
    <source>
        <dbReference type="Proteomes" id="UP001162480"/>
    </source>
</evidence>
<dbReference type="EMBL" id="OX597815">
    <property type="protein sequence ID" value="CAI9718345.1"/>
    <property type="molecule type" value="Genomic_DNA"/>
</dbReference>
<dbReference type="AlphaFoldDB" id="A0AA36ALE7"/>
<gene>
    <name evidence="1" type="ORF">OCTVUL_1B026818</name>
</gene>
<sequence length="98" mass="11147">MLRQNKTYKFDRDENKYIFSHGSRFCICPEVAIIHQTCFAMFACDSPYQIPGEILLLCGSATIYPILATKWETRTSDLTLTKLARVALVNSKSVHSDI</sequence>
<accession>A0AA36ALE7</accession>
<organism evidence="1 2">
    <name type="scientific">Octopus vulgaris</name>
    <name type="common">Common octopus</name>
    <dbReference type="NCBI Taxonomy" id="6645"/>
    <lineage>
        <taxon>Eukaryota</taxon>
        <taxon>Metazoa</taxon>
        <taxon>Spiralia</taxon>
        <taxon>Lophotrochozoa</taxon>
        <taxon>Mollusca</taxon>
        <taxon>Cephalopoda</taxon>
        <taxon>Coleoidea</taxon>
        <taxon>Octopodiformes</taxon>
        <taxon>Octopoda</taxon>
        <taxon>Incirrata</taxon>
        <taxon>Octopodidae</taxon>
        <taxon>Octopus</taxon>
    </lineage>
</organism>
<keyword evidence="2" id="KW-1185">Reference proteome</keyword>
<proteinExistence type="predicted"/>
<name>A0AA36ALE7_OCTVU</name>
<evidence type="ECO:0000313" key="1">
    <source>
        <dbReference type="EMBL" id="CAI9718345.1"/>
    </source>
</evidence>
<dbReference type="Proteomes" id="UP001162480">
    <property type="component" value="Chromosome 2"/>
</dbReference>